<dbReference type="Proteomes" id="UP001172155">
    <property type="component" value="Unassembled WGS sequence"/>
</dbReference>
<accession>A0AA40EU92</accession>
<dbReference type="InterPro" id="IPR050966">
    <property type="entry name" value="Glutamyl_endopeptidase"/>
</dbReference>
<dbReference type="Pfam" id="PF00089">
    <property type="entry name" value="Trypsin"/>
    <property type="match status" value="1"/>
</dbReference>
<keyword evidence="4" id="KW-1185">Reference proteome</keyword>
<dbReference type="EMBL" id="JAUKUD010000004">
    <property type="protein sequence ID" value="KAK0745491.1"/>
    <property type="molecule type" value="Genomic_DNA"/>
</dbReference>
<proteinExistence type="predicted"/>
<dbReference type="InterPro" id="IPR009003">
    <property type="entry name" value="Peptidase_S1_PA"/>
</dbReference>
<dbReference type="SUPFAM" id="SSF50494">
    <property type="entry name" value="Trypsin-like serine proteases"/>
    <property type="match status" value="1"/>
</dbReference>
<evidence type="ECO:0000313" key="4">
    <source>
        <dbReference type="Proteomes" id="UP001172155"/>
    </source>
</evidence>
<gene>
    <name evidence="3" type="ORF">B0T18DRAFT_326696</name>
</gene>
<evidence type="ECO:0000256" key="1">
    <source>
        <dbReference type="ARBA" id="ARBA00022729"/>
    </source>
</evidence>
<dbReference type="InterPro" id="IPR001254">
    <property type="entry name" value="Trypsin_dom"/>
</dbReference>
<evidence type="ECO:0000259" key="2">
    <source>
        <dbReference type="Pfam" id="PF00089"/>
    </source>
</evidence>
<dbReference type="InterPro" id="IPR043504">
    <property type="entry name" value="Peptidase_S1_PA_chymotrypsin"/>
</dbReference>
<evidence type="ECO:0000313" key="3">
    <source>
        <dbReference type="EMBL" id="KAK0745491.1"/>
    </source>
</evidence>
<comment type="caution">
    <text evidence="3">The sequence shown here is derived from an EMBL/GenBank/DDBJ whole genome shotgun (WGS) entry which is preliminary data.</text>
</comment>
<protein>
    <recommendedName>
        <fullName evidence="2">Peptidase S1 domain-containing protein</fullName>
    </recommendedName>
</protein>
<dbReference type="GO" id="GO:0004252">
    <property type="term" value="F:serine-type endopeptidase activity"/>
    <property type="evidence" value="ECO:0007669"/>
    <property type="project" value="InterPro"/>
</dbReference>
<dbReference type="GO" id="GO:0006508">
    <property type="term" value="P:proteolysis"/>
    <property type="evidence" value="ECO:0007669"/>
    <property type="project" value="InterPro"/>
</dbReference>
<reference evidence="3" key="1">
    <citation type="submission" date="2023-06" db="EMBL/GenBank/DDBJ databases">
        <title>Genome-scale phylogeny and comparative genomics of the fungal order Sordariales.</title>
        <authorList>
            <consortium name="Lawrence Berkeley National Laboratory"/>
            <person name="Hensen N."/>
            <person name="Bonometti L."/>
            <person name="Westerberg I."/>
            <person name="Brannstrom I.O."/>
            <person name="Guillou S."/>
            <person name="Cros-Aarteil S."/>
            <person name="Calhoun S."/>
            <person name="Haridas S."/>
            <person name="Kuo A."/>
            <person name="Mondo S."/>
            <person name="Pangilinan J."/>
            <person name="Riley R."/>
            <person name="LaButti K."/>
            <person name="Andreopoulos B."/>
            <person name="Lipzen A."/>
            <person name="Chen C."/>
            <person name="Yanf M."/>
            <person name="Daum C."/>
            <person name="Ng V."/>
            <person name="Clum A."/>
            <person name="Steindorff A."/>
            <person name="Ohm R."/>
            <person name="Martin F."/>
            <person name="Silar P."/>
            <person name="Natvig D."/>
            <person name="Lalanne C."/>
            <person name="Gautier V."/>
            <person name="Ament-velasquez S.L."/>
            <person name="Kruys A."/>
            <person name="Hutchinson M.I."/>
            <person name="Powell A.J."/>
            <person name="Barry K."/>
            <person name="Miller A.N."/>
            <person name="Grigoriev I.V."/>
            <person name="Debuchy R."/>
            <person name="Gladieux P."/>
            <person name="Thoren M.H."/>
            <person name="Johannesson H."/>
        </authorList>
    </citation>
    <scope>NUCLEOTIDE SEQUENCE</scope>
    <source>
        <strain evidence="3">SMH3187-1</strain>
    </source>
</reference>
<organism evidence="3 4">
    <name type="scientific">Schizothecium vesticola</name>
    <dbReference type="NCBI Taxonomy" id="314040"/>
    <lineage>
        <taxon>Eukaryota</taxon>
        <taxon>Fungi</taxon>
        <taxon>Dikarya</taxon>
        <taxon>Ascomycota</taxon>
        <taxon>Pezizomycotina</taxon>
        <taxon>Sordariomycetes</taxon>
        <taxon>Sordariomycetidae</taxon>
        <taxon>Sordariales</taxon>
        <taxon>Schizotheciaceae</taxon>
        <taxon>Schizothecium</taxon>
    </lineage>
</organism>
<sequence>MGAPTTTDEHHGILLDAATLSSNPNPPAADSFVPLHARRDIDNSDLHARNVIGTDNRVNWNSTDYPYNAMVQVEWVGRTVCSGVLIGPRHVATARTCAPQIGETGQQFKFKPNVHFGERFPSAGMINWYVDGVGFGDCVVKDDWAIFILDKRLGEQLGYLGAKVFDPATQLNKAQFFSYGWPADKSFGFMQPTRQEGISVNSMGTGCEPGGSLRTDADAAWGQKGAPLWAVENGSRFVYGVLQDETRTDYTPFAGGVNFVNAVGKTRADYP</sequence>
<feature type="domain" description="Peptidase S1" evidence="2">
    <location>
        <begin position="63"/>
        <end position="188"/>
    </location>
</feature>
<dbReference type="PANTHER" id="PTHR15462:SF8">
    <property type="entry name" value="SERINE PROTEASE"/>
    <property type="match status" value="1"/>
</dbReference>
<name>A0AA40EU92_9PEZI</name>
<dbReference type="Gene3D" id="2.40.10.10">
    <property type="entry name" value="Trypsin-like serine proteases"/>
    <property type="match status" value="2"/>
</dbReference>
<keyword evidence="1" id="KW-0732">Signal</keyword>
<dbReference type="AlphaFoldDB" id="A0AA40EU92"/>
<dbReference type="PANTHER" id="PTHR15462">
    <property type="entry name" value="SERINE PROTEASE"/>
    <property type="match status" value="1"/>
</dbReference>